<dbReference type="PANTHER" id="PTHR30441">
    <property type="entry name" value="DUF748 DOMAIN-CONTAINING PROTEIN"/>
    <property type="match status" value="1"/>
</dbReference>
<evidence type="ECO:0000256" key="1">
    <source>
        <dbReference type="SAM" id="MobiDB-lite"/>
    </source>
</evidence>
<dbReference type="GO" id="GO:0005886">
    <property type="term" value="C:plasma membrane"/>
    <property type="evidence" value="ECO:0007669"/>
    <property type="project" value="TreeGrafter"/>
</dbReference>
<accession>A0A9X2I117</accession>
<keyword evidence="2" id="KW-0472">Membrane</keyword>
<protein>
    <submittedName>
        <fullName evidence="4">AsmA family protein</fullName>
    </submittedName>
</protein>
<organism evidence="4 5">
    <name type="scientific">Gilvimarinus xylanilyticus</name>
    <dbReference type="NCBI Taxonomy" id="2944139"/>
    <lineage>
        <taxon>Bacteria</taxon>
        <taxon>Pseudomonadati</taxon>
        <taxon>Pseudomonadota</taxon>
        <taxon>Gammaproteobacteria</taxon>
        <taxon>Cellvibrionales</taxon>
        <taxon>Cellvibrionaceae</taxon>
        <taxon>Gilvimarinus</taxon>
    </lineage>
</organism>
<evidence type="ECO:0000313" key="5">
    <source>
        <dbReference type="Proteomes" id="UP001139319"/>
    </source>
</evidence>
<dbReference type="Pfam" id="PF05170">
    <property type="entry name" value="AsmA"/>
    <property type="match status" value="2"/>
</dbReference>
<keyword evidence="2" id="KW-0812">Transmembrane</keyword>
<dbReference type="PANTHER" id="PTHR30441:SF4">
    <property type="entry name" value="PROTEIN ASMA"/>
    <property type="match status" value="1"/>
</dbReference>
<dbReference type="Proteomes" id="UP001139319">
    <property type="component" value="Unassembled WGS sequence"/>
</dbReference>
<keyword evidence="2" id="KW-1133">Transmembrane helix</keyword>
<dbReference type="RefSeq" id="WP_253968977.1">
    <property type="nucleotide sequence ID" value="NZ_JAMFTH010000006.1"/>
</dbReference>
<dbReference type="GO" id="GO:0090313">
    <property type="term" value="P:regulation of protein targeting to membrane"/>
    <property type="evidence" value="ECO:0007669"/>
    <property type="project" value="TreeGrafter"/>
</dbReference>
<evidence type="ECO:0000256" key="2">
    <source>
        <dbReference type="SAM" id="Phobius"/>
    </source>
</evidence>
<feature type="domain" description="AsmA" evidence="3">
    <location>
        <begin position="7"/>
        <end position="208"/>
    </location>
</feature>
<dbReference type="InterPro" id="IPR007844">
    <property type="entry name" value="AsmA"/>
</dbReference>
<feature type="region of interest" description="Disordered" evidence="1">
    <location>
        <begin position="137"/>
        <end position="172"/>
    </location>
</feature>
<feature type="region of interest" description="Disordered" evidence="1">
    <location>
        <begin position="380"/>
        <end position="424"/>
    </location>
</feature>
<sequence>MKLILKLFMLLLLLVILAVAFVLLFLDPNVFKPRIQALAEQQGIHLDIAGDLEWQFWPSLGIAINDLSVASAVTPDDTLASLRSASLLVATKPLFNGELQVEHVLVDGAELTLEASEDGTKNWQQLKPDAQQREALANMTAAEQQQARQNQAADEADEADEPSSAPNDDPGRELSLAVERISVTDSQVVYANRAAGQTLGFTLEQLELTQFNLLEQPFGLDLKARLDIEAPEALPASPVPVQLELGAQMQLDGALSRFTLSDGQLSLALGKEQVPLTTQFSASGKDLQGALSYGASLAVEPFDLKAVFASLGLALPETANPQALTHLALNLEVTGGPNAISLSPLEATLDSTQFSGELTVSDFSTQALALTLVGDKINIDDYLPPPPPETDQASSASSAPVAGQPAPQKNPSAGSGSPKPQVDEIPLPLDAIRALNAQVQFDFGEAIVNKLTLEDLRLRIQAKDGVVQLTEASLNTYQGTAKVQGQLDARGSRATAEFTGDVTGVQLEPLLNDLQLEQNVQLTGGLNVKAKGATRGAFVSDLVKQLDAEAQLSGAEVTIAPLNVEKYFCQIVSLARDEVQSADGETSQTRNWPEFTEMSALDGTIKLKNQVITVENFEAGVEQLLLATQGQVNLAQQTYDFRLPLTLLEKYTSEEGCAVNSNYWLNRSLSLLRCKGSLESLSPLKDCRLDGKALESLTGDYAKYRLQKELTRQLGGDSEDGEKDDKTKAVEGILNRLLN</sequence>
<evidence type="ECO:0000313" key="4">
    <source>
        <dbReference type="EMBL" id="MCP8900684.1"/>
    </source>
</evidence>
<feature type="transmembrane region" description="Helical" evidence="2">
    <location>
        <begin position="7"/>
        <end position="26"/>
    </location>
</feature>
<dbReference type="AlphaFoldDB" id="A0A9X2I117"/>
<name>A0A9X2I117_9GAMM</name>
<dbReference type="InterPro" id="IPR052894">
    <property type="entry name" value="AsmA-related"/>
</dbReference>
<comment type="caution">
    <text evidence="4">The sequence shown here is derived from an EMBL/GenBank/DDBJ whole genome shotgun (WGS) entry which is preliminary data.</text>
</comment>
<evidence type="ECO:0000259" key="3">
    <source>
        <dbReference type="Pfam" id="PF05170"/>
    </source>
</evidence>
<reference evidence="4" key="1">
    <citation type="submission" date="2022-05" db="EMBL/GenBank/DDBJ databases">
        <authorList>
            <person name="Sun H.-N."/>
        </authorList>
    </citation>
    <scope>NUCLEOTIDE SEQUENCE</scope>
    <source>
        <strain evidence="4">HB14</strain>
    </source>
</reference>
<dbReference type="EMBL" id="JAMFTH010000006">
    <property type="protein sequence ID" value="MCP8900684.1"/>
    <property type="molecule type" value="Genomic_DNA"/>
</dbReference>
<gene>
    <name evidence="4" type="ORF">M6D89_15350</name>
</gene>
<reference evidence="4" key="2">
    <citation type="submission" date="2023-01" db="EMBL/GenBank/DDBJ databases">
        <title>Gilvimarinus xylanilyticus HB14 isolated from Caulerpa lentillifera aquaculture base in Hainan, China.</title>
        <authorList>
            <person name="Zhang Y.-J."/>
        </authorList>
    </citation>
    <scope>NUCLEOTIDE SEQUENCE</scope>
    <source>
        <strain evidence="4">HB14</strain>
    </source>
</reference>
<keyword evidence="5" id="KW-1185">Reference proteome</keyword>
<feature type="compositionally biased region" description="Low complexity" evidence="1">
    <location>
        <begin position="141"/>
        <end position="153"/>
    </location>
</feature>
<feature type="domain" description="AsmA" evidence="3">
    <location>
        <begin position="256"/>
        <end position="588"/>
    </location>
</feature>
<proteinExistence type="predicted"/>